<sequence>IFCHGNPDFAALGLSGGTNKCSAAELFHRRSFVNPCNYYYYNNHVTASRSSRKSFTDPTRANGLLPLLPYPWLRSPLPPRSRDLAVTIRGWPGATAWRRLRFSAGASRLIRP</sequence>
<protein>
    <submittedName>
        <fullName evidence="1">Uncharacterized protein</fullName>
    </submittedName>
</protein>
<evidence type="ECO:0000313" key="1">
    <source>
        <dbReference type="EMBL" id="WVZ16781.1"/>
    </source>
</evidence>
<dbReference type="AlphaFoldDB" id="A0AAQ3NUK4"/>
<evidence type="ECO:0000313" key="2">
    <source>
        <dbReference type="Proteomes" id="UP001374535"/>
    </source>
</evidence>
<name>A0AAQ3NUK4_VIGMU</name>
<dbReference type="Proteomes" id="UP001374535">
    <property type="component" value="Chromosome 3"/>
</dbReference>
<gene>
    <name evidence="1" type="ORF">V8G54_009763</name>
</gene>
<accession>A0AAQ3NUK4</accession>
<proteinExistence type="predicted"/>
<reference evidence="1 2" key="1">
    <citation type="journal article" date="2023" name="Life. Sci Alliance">
        <title>Evolutionary insights into 3D genome organization and epigenetic landscape of Vigna mungo.</title>
        <authorList>
            <person name="Junaid A."/>
            <person name="Singh B."/>
            <person name="Bhatia S."/>
        </authorList>
    </citation>
    <scope>NUCLEOTIDE SEQUENCE [LARGE SCALE GENOMIC DNA]</scope>
    <source>
        <strain evidence="1">Urdbean</strain>
    </source>
</reference>
<feature type="non-terminal residue" evidence="1">
    <location>
        <position position="1"/>
    </location>
</feature>
<dbReference type="EMBL" id="CP144698">
    <property type="protein sequence ID" value="WVZ16781.1"/>
    <property type="molecule type" value="Genomic_DNA"/>
</dbReference>
<keyword evidence="2" id="KW-1185">Reference proteome</keyword>
<organism evidence="1 2">
    <name type="scientific">Vigna mungo</name>
    <name type="common">Black gram</name>
    <name type="synonym">Phaseolus mungo</name>
    <dbReference type="NCBI Taxonomy" id="3915"/>
    <lineage>
        <taxon>Eukaryota</taxon>
        <taxon>Viridiplantae</taxon>
        <taxon>Streptophyta</taxon>
        <taxon>Embryophyta</taxon>
        <taxon>Tracheophyta</taxon>
        <taxon>Spermatophyta</taxon>
        <taxon>Magnoliopsida</taxon>
        <taxon>eudicotyledons</taxon>
        <taxon>Gunneridae</taxon>
        <taxon>Pentapetalae</taxon>
        <taxon>rosids</taxon>
        <taxon>fabids</taxon>
        <taxon>Fabales</taxon>
        <taxon>Fabaceae</taxon>
        <taxon>Papilionoideae</taxon>
        <taxon>50 kb inversion clade</taxon>
        <taxon>NPAAA clade</taxon>
        <taxon>indigoferoid/millettioid clade</taxon>
        <taxon>Phaseoleae</taxon>
        <taxon>Vigna</taxon>
    </lineage>
</organism>